<accession>A0A0F0LC80</accession>
<evidence type="ECO:0000259" key="2">
    <source>
        <dbReference type="PROSITE" id="PS51352"/>
    </source>
</evidence>
<keyword evidence="1" id="KW-1133">Transmembrane helix</keyword>
<evidence type="ECO:0000313" key="3">
    <source>
        <dbReference type="EMBL" id="KJL30807.1"/>
    </source>
</evidence>
<keyword evidence="1" id="KW-0472">Membrane</keyword>
<dbReference type="Proteomes" id="UP000033740">
    <property type="component" value="Unassembled WGS sequence"/>
</dbReference>
<dbReference type="InterPro" id="IPR036249">
    <property type="entry name" value="Thioredoxin-like_sf"/>
</dbReference>
<dbReference type="SUPFAM" id="SSF52833">
    <property type="entry name" value="Thioredoxin-like"/>
    <property type="match status" value="1"/>
</dbReference>
<dbReference type="STRING" id="582680.RS86_03751"/>
<dbReference type="PROSITE" id="PS51352">
    <property type="entry name" value="THIOREDOXIN_2"/>
    <property type="match status" value="1"/>
</dbReference>
<dbReference type="CDD" id="cd02947">
    <property type="entry name" value="TRX_family"/>
    <property type="match status" value="1"/>
</dbReference>
<dbReference type="Gene3D" id="3.40.30.10">
    <property type="entry name" value="Glutaredoxin"/>
    <property type="match status" value="1"/>
</dbReference>
<sequence>MSLPIAVTVVAALLAATVLVGVLLRRRDGRAVTVHGDRHVDPADLMRPLGAHATLVQFSTEFCARCPQVRRMLGSVAAERTGVVHAEVDLTSRADLAARYKVLSTPTTLIVDPEGRIRSRFTGVPTRAAVLSALDVADHIQEATA</sequence>
<feature type="transmembrane region" description="Helical" evidence="1">
    <location>
        <begin position="6"/>
        <end position="24"/>
    </location>
</feature>
<dbReference type="AlphaFoldDB" id="A0A0F0LC80"/>
<dbReference type="EMBL" id="JYIX01000040">
    <property type="protein sequence ID" value="KJL30807.1"/>
    <property type="molecule type" value="Genomic_DNA"/>
</dbReference>
<dbReference type="PATRIC" id="fig|582680.6.peg.3838"/>
<evidence type="ECO:0000256" key="1">
    <source>
        <dbReference type="SAM" id="Phobius"/>
    </source>
</evidence>
<dbReference type="InterPro" id="IPR013766">
    <property type="entry name" value="Thioredoxin_domain"/>
</dbReference>
<proteinExistence type="predicted"/>
<feature type="domain" description="Thioredoxin" evidence="2">
    <location>
        <begin position="13"/>
        <end position="139"/>
    </location>
</feature>
<gene>
    <name evidence="3" type="ORF">RS86_03751</name>
</gene>
<protein>
    <submittedName>
        <fullName evidence="3">Thioredoxin</fullName>
    </submittedName>
</protein>
<keyword evidence="1" id="KW-0812">Transmembrane</keyword>
<name>A0A0F0LC80_9MICO</name>
<evidence type="ECO:0000313" key="4">
    <source>
        <dbReference type="Proteomes" id="UP000033740"/>
    </source>
</evidence>
<comment type="caution">
    <text evidence="3">The sequence shown here is derived from an EMBL/GenBank/DDBJ whole genome shotgun (WGS) entry which is preliminary data.</text>
</comment>
<dbReference type="Pfam" id="PF00085">
    <property type="entry name" value="Thioredoxin"/>
    <property type="match status" value="1"/>
</dbReference>
<organism evidence="3 4">
    <name type="scientific">Microbacterium azadirachtae</name>
    <dbReference type="NCBI Taxonomy" id="582680"/>
    <lineage>
        <taxon>Bacteria</taxon>
        <taxon>Bacillati</taxon>
        <taxon>Actinomycetota</taxon>
        <taxon>Actinomycetes</taxon>
        <taxon>Micrococcales</taxon>
        <taxon>Microbacteriaceae</taxon>
        <taxon>Microbacterium</taxon>
    </lineage>
</organism>
<reference evidence="3 4" key="1">
    <citation type="submission" date="2015-02" db="EMBL/GenBank/DDBJ databases">
        <title>Draft genome sequences of ten Microbacterium spp. with emphasis on heavy metal contaminated environments.</title>
        <authorList>
            <person name="Corretto E."/>
        </authorList>
    </citation>
    <scope>NUCLEOTIDE SEQUENCE [LARGE SCALE GENOMIC DNA]</scope>
    <source>
        <strain evidence="3 4">ARN176</strain>
    </source>
</reference>
<dbReference type="RefSeq" id="WP_045273784.1">
    <property type="nucleotide sequence ID" value="NZ_JYIX01000040.1"/>
</dbReference>
<keyword evidence="4" id="KW-1185">Reference proteome</keyword>